<accession>A0A2M8ESX2</accession>
<dbReference type="SUPFAM" id="SSF48295">
    <property type="entry name" value="TrpR-like"/>
    <property type="match status" value="1"/>
</dbReference>
<dbReference type="PANTHER" id="PTHR40080:SF1">
    <property type="entry name" value="TRPR-LIKE PROTEIN YERC_YECD"/>
    <property type="match status" value="1"/>
</dbReference>
<dbReference type="InterPro" id="IPR038116">
    <property type="entry name" value="TrpR-like_sf"/>
</dbReference>
<organism evidence="1 2">
    <name type="scientific">Candidatus Shapirobacteria bacterium CG_4_9_14_0_2_um_filter_39_11</name>
    <dbReference type="NCBI Taxonomy" id="1974478"/>
    <lineage>
        <taxon>Bacteria</taxon>
        <taxon>Candidatus Shapironibacteriota</taxon>
    </lineage>
</organism>
<dbReference type="GO" id="GO:0043565">
    <property type="term" value="F:sequence-specific DNA binding"/>
    <property type="evidence" value="ECO:0007669"/>
    <property type="project" value="InterPro"/>
</dbReference>
<dbReference type="Pfam" id="PF01371">
    <property type="entry name" value="Trp_repressor"/>
    <property type="match status" value="1"/>
</dbReference>
<comment type="caution">
    <text evidence="1">The sequence shown here is derived from an EMBL/GenBank/DDBJ whole genome shotgun (WGS) entry which is preliminary data.</text>
</comment>
<protein>
    <recommendedName>
        <fullName evidence="3">TrpR-related protein YerC/YecD</fullName>
    </recommendedName>
</protein>
<evidence type="ECO:0008006" key="3">
    <source>
        <dbReference type="Google" id="ProtNLM"/>
    </source>
</evidence>
<dbReference type="Proteomes" id="UP000229816">
    <property type="component" value="Unassembled WGS sequence"/>
</dbReference>
<dbReference type="NCBIfam" id="TIGR02531">
    <property type="entry name" value="yecD_yerC"/>
    <property type="match status" value="1"/>
</dbReference>
<reference evidence="2" key="1">
    <citation type="submission" date="2017-09" db="EMBL/GenBank/DDBJ databases">
        <title>Depth-based differentiation of microbial function through sediment-hosted aquifers and enrichment of novel symbionts in the deep terrestrial subsurface.</title>
        <authorList>
            <person name="Probst A.J."/>
            <person name="Ladd B."/>
            <person name="Jarett J.K."/>
            <person name="Geller-Mcgrath D.E."/>
            <person name="Sieber C.M.K."/>
            <person name="Emerson J.B."/>
            <person name="Anantharaman K."/>
            <person name="Thomas B.C."/>
            <person name="Malmstrom R."/>
            <person name="Stieglmeier M."/>
            <person name="Klingl A."/>
            <person name="Woyke T."/>
            <person name="Ryan C.M."/>
            <person name="Banfield J.F."/>
        </authorList>
    </citation>
    <scope>NUCLEOTIDE SEQUENCE [LARGE SCALE GENOMIC DNA]</scope>
</reference>
<proteinExistence type="predicted"/>
<dbReference type="InterPro" id="IPR013368">
    <property type="entry name" value="YecD_YerC"/>
</dbReference>
<evidence type="ECO:0000313" key="2">
    <source>
        <dbReference type="Proteomes" id="UP000229816"/>
    </source>
</evidence>
<dbReference type="EMBL" id="PFSF01000027">
    <property type="protein sequence ID" value="PJC28221.1"/>
    <property type="molecule type" value="Genomic_DNA"/>
</dbReference>
<dbReference type="AlphaFoldDB" id="A0A2M8ESX2"/>
<dbReference type="Gene3D" id="1.10.1270.10">
    <property type="entry name" value="TrpR-like"/>
    <property type="match status" value="1"/>
</dbReference>
<sequence>MAQVSKHPLSKVIYERIFEIFIKSIVSIKDKKEAEDFLNDFLTPTERIMLAKRLAIAVLLTKGYDYNQIHQILHVSTATIAGVNSFIKYTGEGYKKVVDKLLKEEALKDFLLSIGEDFAAVGSIGGKGSGAWRDVRRRIQKKRQEKPF</sequence>
<dbReference type="InterPro" id="IPR000831">
    <property type="entry name" value="Trp_repress"/>
</dbReference>
<dbReference type="GO" id="GO:0003700">
    <property type="term" value="F:DNA-binding transcription factor activity"/>
    <property type="evidence" value="ECO:0007669"/>
    <property type="project" value="InterPro"/>
</dbReference>
<dbReference type="InterPro" id="IPR010921">
    <property type="entry name" value="Trp_repressor/repl_initiator"/>
</dbReference>
<gene>
    <name evidence="1" type="ORF">CO054_01315</name>
</gene>
<evidence type="ECO:0000313" key="1">
    <source>
        <dbReference type="EMBL" id="PJC28221.1"/>
    </source>
</evidence>
<name>A0A2M8ESX2_9BACT</name>
<dbReference type="PANTHER" id="PTHR40080">
    <property type="entry name" value="LMO1763 PROTEIN"/>
    <property type="match status" value="1"/>
</dbReference>